<dbReference type="Proteomes" id="UP001153678">
    <property type="component" value="Unassembled WGS sequence"/>
</dbReference>
<dbReference type="InterPro" id="IPR011009">
    <property type="entry name" value="Kinase-like_dom_sf"/>
</dbReference>
<evidence type="ECO:0000256" key="1">
    <source>
        <dbReference type="ARBA" id="ARBA00022527"/>
    </source>
</evidence>
<sequence length="279" mass="32233">MRADQLTLLDIRDNNFSEKDLSMFSHLINLQTLYIGNTNQEKVNQDISNTDINSGVESLPDSLRLIEHSVKERPESRVKEISLQLVLFTNKEKEIGLTVNEYSLAEYLKKERKLDPQKIKDKEKGITYEKAKEDIKADFLREITYHKLFKDDYDGIGLKEIHKKGLIHRDLHIGNILNHGIGLTYITDLGLCQPVNEADKDKIYGVLPYVAPEVLRRKPYTRAADIYSFGIVAYEILSGFPPYYEYAHDEFLATKICQGLRPNFTIKIPQLLEDLIKRC</sequence>
<dbReference type="InterPro" id="IPR000719">
    <property type="entry name" value="Prot_kinase_dom"/>
</dbReference>
<keyword evidence="3" id="KW-0547">Nucleotide-binding</keyword>
<dbReference type="Gene3D" id="3.80.10.10">
    <property type="entry name" value="Ribonuclease Inhibitor"/>
    <property type="match status" value="1"/>
</dbReference>
<keyword evidence="2" id="KW-0808">Transferase</keyword>
<evidence type="ECO:0000256" key="4">
    <source>
        <dbReference type="ARBA" id="ARBA00022777"/>
    </source>
</evidence>
<keyword evidence="1" id="KW-0723">Serine/threonine-protein kinase</keyword>
<proteinExistence type="predicted"/>
<dbReference type="Pfam" id="PF00069">
    <property type="entry name" value="Pkinase"/>
    <property type="match status" value="1"/>
</dbReference>
<accession>A0A9W4WWX0</accession>
<dbReference type="SUPFAM" id="SSF56112">
    <property type="entry name" value="Protein kinase-like (PK-like)"/>
    <property type="match status" value="1"/>
</dbReference>
<dbReference type="PANTHER" id="PTHR24351">
    <property type="entry name" value="RIBOSOMAL PROTEIN S6 KINASE"/>
    <property type="match status" value="1"/>
</dbReference>
<dbReference type="SUPFAM" id="SSF52058">
    <property type="entry name" value="L domain-like"/>
    <property type="match status" value="1"/>
</dbReference>
<dbReference type="SMART" id="SM00220">
    <property type="entry name" value="S_TKc"/>
    <property type="match status" value="1"/>
</dbReference>
<evidence type="ECO:0000256" key="3">
    <source>
        <dbReference type="ARBA" id="ARBA00022741"/>
    </source>
</evidence>
<dbReference type="GO" id="GO:0005524">
    <property type="term" value="F:ATP binding"/>
    <property type="evidence" value="ECO:0007669"/>
    <property type="project" value="UniProtKB-KW"/>
</dbReference>
<keyword evidence="8" id="KW-1185">Reference proteome</keyword>
<organism evidence="7 8">
    <name type="scientific">Funneliformis geosporum</name>
    <dbReference type="NCBI Taxonomy" id="1117311"/>
    <lineage>
        <taxon>Eukaryota</taxon>
        <taxon>Fungi</taxon>
        <taxon>Fungi incertae sedis</taxon>
        <taxon>Mucoromycota</taxon>
        <taxon>Glomeromycotina</taxon>
        <taxon>Glomeromycetes</taxon>
        <taxon>Glomerales</taxon>
        <taxon>Glomeraceae</taxon>
        <taxon>Funneliformis</taxon>
    </lineage>
</organism>
<dbReference type="AlphaFoldDB" id="A0A9W4WWX0"/>
<evidence type="ECO:0000256" key="5">
    <source>
        <dbReference type="ARBA" id="ARBA00022840"/>
    </source>
</evidence>
<reference evidence="7" key="1">
    <citation type="submission" date="2022-08" db="EMBL/GenBank/DDBJ databases">
        <authorList>
            <person name="Kallberg Y."/>
            <person name="Tangrot J."/>
            <person name="Rosling A."/>
        </authorList>
    </citation>
    <scope>NUCLEOTIDE SEQUENCE</scope>
    <source>
        <strain evidence="7">Wild A</strain>
    </source>
</reference>
<evidence type="ECO:0000259" key="6">
    <source>
        <dbReference type="PROSITE" id="PS50011"/>
    </source>
</evidence>
<feature type="domain" description="Protein kinase" evidence="6">
    <location>
        <begin position="1"/>
        <end position="279"/>
    </location>
</feature>
<dbReference type="EMBL" id="CAMKVN010001830">
    <property type="protein sequence ID" value="CAI2178290.1"/>
    <property type="molecule type" value="Genomic_DNA"/>
</dbReference>
<dbReference type="OrthoDB" id="539158at2759"/>
<evidence type="ECO:0000313" key="7">
    <source>
        <dbReference type="EMBL" id="CAI2178290.1"/>
    </source>
</evidence>
<name>A0A9W4WWX0_9GLOM</name>
<dbReference type="PROSITE" id="PS50011">
    <property type="entry name" value="PROTEIN_KINASE_DOM"/>
    <property type="match status" value="1"/>
</dbReference>
<keyword evidence="4" id="KW-0418">Kinase</keyword>
<comment type="caution">
    <text evidence="7">The sequence shown here is derived from an EMBL/GenBank/DDBJ whole genome shotgun (WGS) entry which is preliminary data.</text>
</comment>
<evidence type="ECO:0000256" key="2">
    <source>
        <dbReference type="ARBA" id="ARBA00022679"/>
    </source>
</evidence>
<keyword evidence="5" id="KW-0067">ATP-binding</keyword>
<evidence type="ECO:0000313" key="8">
    <source>
        <dbReference type="Proteomes" id="UP001153678"/>
    </source>
</evidence>
<protein>
    <submittedName>
        <fullName evidence="7">15688_t:CDS:1</fullName>
    </submittedName>
</protein>
<dbReference type="GO" id="GO:0004674">
    <property type="term" value="F:protein serine/threonine kinase activity"/>
    <property type="evidence" value="ECO:0007669"/>
    <property type="project" value="UniProtKB-KW"/>
</dbReference>
<dbReference type="InterPro" id="IPR032675">
    <property type="entry name" value="LRR_dom_sf"/>
</dbReference>
<dbReference type="Gene3D" id="1.10.510.10">
    <property type="entry name" value="Transferase(Phosphotransferase) domain 1"/>
    <property type="match status" value="1"/>
</dbReference>
<gene>
    <name evidence="7" type="ORF">FWILDA_LOCUS8511</name>
</gene>